<protein>
    <submittedName>
        <fullName evidence="10">Transporter</fullName>
    </submittedName>
</protein>
<name>A0A1D7YPA0_9ACTN</name>
<dbReference type="Gene3D" id="1.20.1720.10">
    <property type="entry name" value="Multidrug resistance protein D"/>
    <property type="match status" value="1"/>
</dbReference>
<feature type="transmembrane region" description="Helical" evidence="8">
    <location>
        <begin position="208"/>
        <end position="229"/>
    </location>
</feature>
<keyword evidence="4" id="KW-1003">Cell membrane</keyword>
<dbReference type="Gene3D" id="1.20.1250.20">
    <property type="entry name" value="MFS general substrate transporter like domains"/>
    <property type="match status" value="1"/>
</dbReference>
<proteinExistence type="inferred from homology"/>
<feature type="transmembrane region" description="Helical" evidence="8">
    <location>
        <begin position="61"/>
        <end position="80"/>
    </location>
</feature>
<feature type="transmembrane region" description="Helical" evidence="8">
    <location>
        <begin position="182"/>
        <end position="202"/>
    </location>
</feature>
<evidence type="ECO:0000313" key="10">
    <source>
        <dbReference type="EMBL" id="AOR37354.1"/>
    </source>
</evidence>
<feature type="transmembrane region" description="Helical" evidence="8">
    <location>
        <begin position="386"/>
        <end position="405"/>
    </location>
</feature>
<dbReference type="PROSITE" id="PS00217">
    <property type="entry name" value="SUGAR_TRANSPORT_2"/>
    <property type="match status" value="1"/>
</dbReference>
<comment type="similarity">
    <text evidence="2">Belongs to the major facilitator superfamily. TCR/Tet family.</text>
</comment>
<feature type="transmembrane region" description="Helical" evidence="8">
    <location>
        <begin position="119"/>
        <end position="137"/>
    </location>
</feature>
<evidence type="ECO:0000256" key="4">
    <source>
        <dbReference type="ARBA" id="ARBA00022475"/>
    </source>
</evidence>
<feature type="transmembrane region" description="Helical" evidence="8">
    <location>
        <begin position="315"/>
        <end position="332"/>
    </location>
</feature>
<dbReference type="PANTHER" id="PTHR23501">
    <property type="entry name" value="MAJOR FACILITATOR SUPERFAMILY"/>
    <property type="match status" value="1"/>
</dbReference>
<dbReference type="FunFam" id="1.20.1720.10:FF:000004">
    <property type="entry name" value="EmrB/QacA family drug resistance transporter"/>
    <property type="match status" value="1"/>
</dbReference>
<dbReference type="KEGG" id="spun:BFF78_27315"/>
<keyword evidence="7 8" id="KW-0472">Membrane</keyword>
<keyword evidence="3" id="KW-0813">Transport</keyword>
<dbReference type="Proteomes" id="UP000094960">
    <property type="component" value="Chromosome"/>
</dbReference>
<dbReference type="InterPro" id="IPR005829">
    <property type="entry name" value="Sugar_transporter_CS"/>
</dbReference>
<feature type="transmembrane region" description="Helical" evidence="8">
    <location>
        <begin position="86"/>
        <end position="107"/>
    </location>
</feature>
<keyword evidence="5 8" id="KW-0812">Transmembrane</keyword>
<feature type="transmembrane region" description="Helical" evidence="8">
    <location>
        <begin position="249"/>
        <end position="273"/>
    </location>
</feature>
<dbReference type="PRINTS" id="PR01036">
    <property type="entry name" value="TCRTETB"/>
</dbReference>
<evidence type="ECO:0000256" key="2">
    <source>
        <dbReference type="ARBA" id="ARBA00007520"/>
    </source>
</evidence>
<comment type="subcellular location">
    <subcellularLocation>
        <location evidence="1">Cell membrane</location>
        <topology evidence="1">Multi-pass membrane protein</topology>
    </subcellularLocation>
</comment>
<organism evidence="10 11">
    <name type="scientific">Streptomyces fodineus</name>
    <dbReference type="NCBI Taxonomy" id="1904616"/>
    <lineage>
        <taxon>Bacteria</taxon>
        <taxon>Bacillati</taxon>
        <taxon>Actinomycetota</taxon>
        <taxon>Actinomycetes</taxon>
        <taxon>Kitasatosporales</taxon>
        <taxon>Streptomycetaceae</taxon>
        <taxon>Streptomyces</taxon>
    </lineage>
</organism>
<dbReference type="PANTHER" id="PTHR23501:SF197">
    <property type="entry name" value="COMD"/>
    <property type="match status" value="1"/>
</dbReference>
<dbReference type="GO" id="GO:0022857">
    <property type="term" value="F:transmembrane transporter activity"/>
    <property type="evidence" value="ECO:0007669"/>
    <property type="project" value="InterPro"/>
</dbReference>
<dbReference type="InterPro" id="IPR004638">
    <property type="entry name" value="EmrB-like"/>
</dbReference>
<feature type="transmembrane region" description="Helical" evidence="8">
    <location>
        <begin position="149"/>
        <end position="170"/>
    </location>
</feature>
<gene>
    <name evidence="10" type="ORF">BFF78_27315</name>
</gene>
<keyword evidence="6 8" id="KW-1133">Transmembrane helix</keyword>
<evidence type="ECO:0000256" key="8">
    <source>
        <dbReference type="SAM" id="Phobius"/>
    </source>
</evidence>
<evidence type="ECO:0000256" key="6">
    <source>
        <dbReference type="ARBA" id="ARBA00022989"/>
    </source>
</evidence>
<dbReference type="InterPro" id="IPR036259">
    <property type="entry name" value="MFS_trans_sf"/>
</dbReference>
<evidence type="ECO:0000256" key="5">
    <source>
        <dbReference type="ARBA" id="ARBA00022692"/>
    </source>
</evidence>
<evidence type="ECO:0000256" key="1">
    <source>
        <dbReference type="ARBA" id="ARBA00004651"/>
    </source>
</evidence>
<evidence type="ECO:0000256" key="3">
    <source>
        <dbReference type="ARBA" id="ARBA00022448"/>
    </source>
</evidence>
<feature type="transmembrane region" description="Helical" evidence="8">
    <location>
        <begin position="440"/>
        <end position="459"/>
    </location>
</feature>
<dbReference type="InterPro" id="IPR011701">
    <property type="entry name" value="MFS"/>
</dbReference>
<sequence length="481" mass="50040">MLSMFLSTLDNVIVGTAMPTVVGELGGLRQLSWVVSAYTLAMAASTPVWAKLGDLYGRKAFFLAAITVFLLGSGLSGAAGTMNELIAFRVLQGLGAGGMGVGAMAIMGELVAPRERARYAGMSASIVALANVGGPIVGGFITEHLGWRWAFYLNLPVGAIMLIWCQAMLHLSARRKNPKVDYVGAALLMTTTVAIVLVTTWGGTQYAWGSPQVLTALAVSVVGLPLFVWSQTRVPEPIMPLTLFANRNFTLAMVMTVVASIGMFGAVTFLPLFQQTVQGVSVSNSGQLLLPMMVSILVVTQIGGRFRRRSGRYKIYPVLGGAFLTGGCIGLATMDTTTSRLTTAVYMAVVGVGIGFLAQTTMMIAQNSVEMKDMGAASGSATLLRTLGGSFGVALFGALFNAHVAGGAAGADRAPATLGKLPPALRDAYLHSVAAGMQSIFTWAAVLCAIALVAALFIVEVPLRQRGAPAPAPASAPAAQE</sequence>
<feature type="domain" description="Major facilitator superfamily (MFS) profile" evidence="9">
    <location>
        <begin position="1"/>
        <end position="463"/>
    </location>
</feature>
<accession>A0A1D7YPA0</accession>
<reference evidence="11" key="1">
    <citation type="submission" date="2016-09" db="EMBL/GenBank/DDBJ databases">
        <title>Streptomyces puniciscabiei strain:TW1S1 Genome sequencing and assembly.</title>
        <authorList>
            <person name="Kim M.-K."/>
            <person name="Kim S.B."/>
        </authorList>
    </citation>
    <scope>NUCLEOTIDE SEQUENCE [LARGE SCALE GENOMIC DNA]</scope>
    <source>
        <strain evidence="11">TW1S1</strain>
    </source>
</reference>
<evidence type="ECO:0000259" key="9">
    <source>
        <dbReference type="PROSITE" id="PS50850"/>
    </source>
</evidence>
<evidence type="ECO:0000256" key="7">
    <source>
        <dbReference type="ARBA" id="ARBA00023136"/>
    </source>
</evidence>
<keyword evidence="11" id="KW-1185">Reference proteome</keyword>
<feature type="transmembrane region" description="Helical" evidence="8">
    <location>
        <begin position="285"/>
        <end position="303"/>
    </location>
</feature>
<dbReference type="Pfam" id="PF07690">
    <property type="entry name" value="MFS_1"/>
    <property type="match status" value="1"/>
</dbReference>
<dbReference type="GO" id="GO:0005886">
    <property type="term" value="C:plasma membrane"/>
    <property type="evidence" value="ECO:0007669"/>
    <property type="project" value="UniProtKB-SubCell"/>
</dbReference>
<feature type="transmembrane region" description="Helical" evidence="8">
    <location>
        <begin position="31"/>
        <end position="49"/>
    </location>
</feature>
<dbReference type="SUPFAM" id="SSF103473">
    <property type="entry name" value="MFS general substrate transporter"/>
    <property type="match status" value="1"/>
</dbReference>
<dbReference type="NCBIfam" id="TIGR00711">
    <property type="entry name" value="efflux_EmrB"/>
    <property type="match status" value="1"/>
</dbReference>
<dbReference type="InterPro" id="IPR020846">
    <property type="entry name" value="MFS_dom"/>
</dbReference>
<dbReference type="AlphaFoldDB" id="A0A1D7YPA0"/>
<dbReference type="EMBL" id="CP017248">
    <property type="protein sequence ID" value="AOR37354.1"/>
    <property type="molecule type" value="Genomic_DNA"/>
</dbReference>
<evidence type="ECO:0000313" key="11">
    <source>
        <dbReference type="Proteomes" id="UP000094960"/>
    </source>
</evidence>
<dbReference type="PROSITE" id="PS50850">
    <property type="entry name" value="MFS"/>
    <property type="match status" value="1"/>
</dbReference>
<feature type="transmembrane region" description="Helical" evidence="8">
    <location>
        <begin position="344"/>
        <end position="365"/>
    </location>
</feature>